<comment type="subcellular location">
    <subcellularLocation>
        <location evidence="1">Nucleus</location>
    </subcellularLocation>
</comment>
<dbReference type="PROSITE" id="PS50162">
    <property type="entry name" value="RECA_2"/>
    <property type="match status" value="1"/>
</dbReference>
<dbReference type="Gene3D" id="3.40.50.300">
    <property type="entry name" value="P-loop containing nucleotide triphosphate hydrolases"/>
    <property type="match status" value="1"/>
</dbReference>
<dbReference type="GO" id="GO:0140664">
    <property type="term" value="F:ATP-dependent DNA damage sensor activity"/>
    <property type="evidence" value="ECO:0007669"/>
    <property type="project" value="InterPro"/>
</dbReference>
<dbReference type="GO" id="GO:0033063">
    <property type="term" value="C:Rad51B-Rad51C-Rad51D-XRCC2 complex"/>
    <property type="evidence" value="ECO:0007669"/>
    <property type="project" value="TreeGrafter"/>
</dbReference>
<dbReference type="GO" id="GO:0005657">
    <property type="term" value="C:replication fork"/>
    <property type="evidence" value="ECO:0007669"/>
    <property type="project" value="TreeGrafter"/>
</dbReference>
<dbReference type="PANTHER" id="PTHR46457:SF1">
    <property type="entry name" value="DNA REPAIR PROTEIN RAD51 HOMOLOG 4"/>
    <property type="match status" value="1"/>
</dbReference>
<dbReference type="GO" id="GO:0000400">
    <property type="term" value="F:four-way junction DNA binding"/>
    <property type="evidence" value="ECO:0007669"/>
    <property type="project" value="TreeGrafter"/>
</dbReference>
<dbReference type="AlphaFoldDB" id="A0A6J2UHA8"/>
<dbReference type="Proteomes" id="UP000504634">
    <property type="component" value="Unplaced"/>
</dbReference>
<dbReference type="GO" id="GO:0007131">
    <property type="term" value="P:reciprocal meiotic recombination"/>
    <property type="evidence" value="ECO:0007669"/>
    <property type="project" value="TreeGrafter"/>
</dbReference>
<dbReference type="GO" id="GO:0003697">
    <property type="term" value="F:single-stranded DNA binding"/>
    <property type="evidence" value="ECO:0007669"/>
    <property type="project" value="TreeGrafter"/>
</dbReference>
<gene>
    <name evidence="5 6" type="primary">LOC115634309</name>
</gene>
<dbReference type="InterPro" id="IPR027417">
    <property type="entry name" value="P-loop_NTPase"/>
</dbReference>
<dbReference type="InterPro" id="IPR020588">
    <property type="entry name" value="RecA_ATP-bd"/>
</dbReference>
<dbReference type="CTD" id="5892"/>
<reference evidence="5 6" key="1">
    <citation type="submission" date="2025-04" db="UniProtKB">
        <authorList>
            <consortium name="RefSeq"/>
        </authorList>
    </citation>
    <scope>IDENTIFICATION</scope>
    <source>
        <strain evidence="5 6">11010-0011.00</strain>
        <tissue evidence="5 6">Whole body</tissue>
    </source>
</reference>
<dbReference type="GO" id="GO:0000723">
    <property type="term" value="P:telomere maintenance"/>
    <property type="evidence" value="ECO:0007669"/>
    <property type="project" value="TreeGrafter"/>
</dbReference>
<dbReference type="RefSeq" id="XP_030387826.1">
    <property type="nucleotide sequence ID" value="XM_030531966.1"/>
</dbReference>
<keyword evidence="2" id="KW-0539">Nucleus</keyword>
<organism evidence="4 5">
    <name type="scientific">Drosophila lebanonensis</name>
    <name type="common">Fruit fly</name>
    <name type="synonym">Scaptodrosophila lebanonensis</name>
    <dbReference type="NCBI Taxonomy" id="7225"/>
    <lineage>
        <taxon>Eukaryota</taxon>
        <taxon>Metazoa</taxon>
        <taxon>Ecdysozoa</taxon>
        <taxon>Arthropoda</taxon>
        <taxon>Hexapoda</taxon>
        <taxon>Insecta</taxon>
        <taxon>Pterygota</taxon>
        <taxon>Neoptera</taxon>
        <taxon>Endopterygota</taxon>
        <taxon>Diptera</taxon>
        <taxon>Brachycera</taxon>
        <taxon>Muscomorpha</taxon>
        <taxon>Ephydroidea</taxon>
        <taxon>Drosophilidae</taxon>
        <taxon>Scaptodrosophila</taxon>
    </lineage>
</organism>
<name>A0A6J2UHA8_DROLE</name>
<dbReference type="GeneID" id="115634309"/>
<protein>
    <submittedName>
        <fullName evidence="5 6">DNA repair protein RAD51 homolog 4</fullName>
    </submittedName>
</protein>
<evidence type="ECO:0000313" key="6">
    <source>
        <dbReference type="RefSeq" id="XP_030387827.1"/>
    </source>
</evidence>
<keyword evidence="4" id="KW-1185">Reference proteome</keyword>
<proteinExistence type="predicted"/>
<dbReference type="GO" id="GO:0005815">
    <property type="term" value="C:microtubule organizing center"/>
    <property type="evidence" value="ECO:0007669"/>
    <property type="project" value="TreeGrafter"/>
</dbReference>
<dbReference type="SUPFAM" id="SSF52540">
    <property type="entry name" value="P-loop containing nucleoside triphosphate hydrolases"/>
    <property type="match status" value="1"/>
</dbReference>
<dbReference type="GO" id="GO:0005524">
    <property type="term" value="F:ATP binding"/>
    <property type="evidence" value="ECO:0007669"/>
    <property type="project" value="InterPro"/>
</dbReference>
<dbReference type="InterPro" id="IPR013632">
    <property type="entry name" value="Rad51_C"/>
</dbReference>
<dbReference type="InterPro" id="IPR051988">
    <property type="entry name" value="HRR_RAD51_Paralog"/>
</dbReference>
<evidence type="ECO:0000313" key="5">
    <source>
        <dbReference type="RefSeq" id="XP_030387826.1"/>
    </source>
</evidence>
<accession>A0A6J2UHA8</accession>
<evidence type="ECO:0000259" key="3">
    <source>
        <dbReference type="PROSITE" id="PS50162"/>
    </source>
</evidence>
<evidence type="ECO:0000256" key="1">
    <source>
        <dbReference type="ARBA" id="ARBA00004123"/>
    </source>
</evidence>
<dbReference type="RefSeq" id="XP_030387827.1">
    <property type="nucleotide sequence ID" value="XM_030531967.1"/>
</dbReference>
<dbReference type="Pfam" id="PF08423">
    <property type="entry name" value="Rad51"/>
    <property type="match status" value="1"/>
</dbReference>
<dbReference type="PANTHER" id="PTHR46457">
    <property type="entry name" value="DNA REPAIR PROTEIN RAD51 HOMOLOG 4"/>
    <property type="match status" value="1"/>
</dbReference>
<dbReference type="GO" id="GO:0000724">
    <property type="term" value="P:double-strand break repair via homologous recombination"/>
    <property type="evidence" value="ECO:0007669"/>
    <property type="project" value="TreeGrafter"/>
</dbReference>
<sequence length="341" mass="38930">MESDLVVALGGELSEYEINLLVRNFIDTPNKFMTTESSKLSGLIKKPLDAIGEIKLQLIKRHIKFQTLYQRNEDIMSISQYGTGIETLDRMLKNILLPLQDNRVWELCGIIGTGKTELLYTLAVNFVCKSKCTQEVLFIDTKNDFSVRRVHDILRERKLNKDDRDNALRAIKVIEVHTELTILAVLEELYKKLRAERTSPNIRLVLVDSLPACRVGFSSDDERWESCCLLTQLASLVRRLATQYHVAFVIGNLCFSQQDENVNPDTYNYGYCDDSQPQTLQQDRLMLGRYWSTVSTLRLALEHPQNTNCSDDDIRLVKVLKNCYGPSGETCLVRITDAGVV</sequence>
<evidence type="ECO:0000313" key="4">
    <source>
        <dbReference type="Proteomes" id="UP000504634"/>
    </source>
</evidence>
<evidence type="ECO:0000256" key="2">
    <source>
        <dbReference type="ARBA" id="ARBA00023242"/>
    </source>
</evidence>
<dbReference type="OrthoDB" id="336321at2759"/>
<feature type="domain" description="RecA family profile 1" evidence="3">
    <location>
        <begin position="77"/>
        <end position="254"/>
    </location>
</feature>
<dbReference type="GO" id="GO:0042148">
    <property type="term" value="P:DNA strand invasion"/>
    <property type="evidence" value="ECO:0007669"/>
    <property type="project" value="TreeGrafter"/>
</dbReference>